<gene>
    <name evidence="2" type="ORF">HRI_000256000</name>
</gene>
<keyword evidence="2" id="KW-0418">Kinase</keyword>
<dbReference type="Pfam" id="PF07727">
    <property type="entry name" value="RVT_2"/>
    <property type="match status" value="1"/>
</dbReference>
<name>A0A9W7LIV1_HIBTR</name>
<evidence type="ECO:0000259" key="1">
    <source>
        <dbReference type="Pfam" id="PF07727"/>
    </source>
</evidence>
<keyword evidence="2" id="KW-0808">Transferase</keyword>
<dbReference type="GO" id="GO:0016301">
    <property type="term" value="F:kinase activity"/>
    <property type="evidence" value="ECO:0007669"/>
    <property type="project" value="UniProtKB-KW"/>
</dbReference>
<keyword evidence="3" id="KW-1185">Reference proteome</keyword>
<dbReference type="OrthoDB" id="1749346at2759"/>
<comment type="caution">
    <text evidence="2">The sequence shown here is derived from an EMBL/GenBank/DDBJ whole genome shotgun (WGS) entry which is preliminary data.</text>
</comment>
<proteinExistence type="predicted"/>
<dbReference type="AlphaFoldDB" id="A0A9W7LIV1"/>
<dbReference type="InterPro" id="IPR013103">
    <property type="entry name" value="RVT_2"/>
</dbReference>
<sequence length="74" mass="8414">MWFITDQPSEKHDISVKWVYRTKFNPDVTVFKHKAGLIVKEYAQIGGVDYGDTFAHVARHNTIRLLIAIAGQLG</sequence>
<protein>
    <submittedName>
        <fullName evidence="2">Cysteine-rich RLK (RECEPTOR-like protein kinase) 8</fullName>
    </submittedName>
</protein>
<feature type="domain" description="Reverse transcriptase Ty1/copia-type" evidence="1">
    <location>
        <begin position="2"/>
        <end position="72"/>
    </location>
</feature>
<accession>A0A9W7LIV1</accession>
<evidence type="ECO:0000313" key="3">
    <source>
        <dbReference type="Proteomes" id="UP001165190"/>
    </source>
</evidence>
<dbReference type="EMBL" id="BSYR01000003">
    <property type="protein sequence ID" value="GMI65867.1"/>
    <property type="molecule type" value="Genomic_DNA"/>
</dbReference>
<organism evidence="2 3">
    <name type="scientific">Hibiscus trionum</name>
    <name type="common">Flower of an hour</name>
    <dbReference type="NCBI Taxonomy" id="183268"/>
    <lineage>
        <taxon>Eukaryota</taxon>
        <taxon>Viridiplantae</taxon>
        <taxon>Streptophyta</taxon>
        <taxon>Embryophyta</taxon>
        <taxon>Tracheophyta</taxon>
        <taxon>Spermatophyta</taxon>
        <taxon>Magnoliopsida</taxon>
        <taxon>eudicotyledons</taxon>
        <taxon>Gunneridae</taxon>
        <taxon>Pentapetalae</taxon>
        <taxon>rosids</taxon>
        <taxon>malvids</taxon>
        <taxon>Malvales</taxon>
        <taxon>Malvaceae</taxon>
        <taxon>Malvoideae</taxon>
        <taxon>Hibiscus</taxon>
    </lineage>
</organism>
<reference evidence="2" key="1">
    <citation type="submission" date="2023-05" db="EMBL/GenBank/DDBJ databases">
        <title>Genome and transcriptome analyses reveal genes involved in the formation of fine ridges on petal epidermal cells in Hibiscus trionum.</title>
        <authorList>
            <person name="Koshimizu S."/>
            <person name="Masuda S."/>
            <person name="Ishii T."/>
            <person name="Shirasu K."/>
            <person name="Hoshino A."/>
            <person name="Arita M."/>
        </authorList>
    </citation>
    <scope>NUCLEOTIDE SEQUENCE</scope>
    <source>
        <strain evidence="2">Hamamatsu line</strain>
    </source>
</reference>
<evidence type="ECO:0000313" key="2">
    <source>
        <dbReference type="EMBL" id="GMI65867.1"/>
    </source>
</evidence>
<dbReference type="Proteomes" id="UP001165190">
    <property type="component" value="Unassembled WGS sequence"/>
</dbReference>